<dbReference type="RefSeq" id="WP_013889077.1">
    <property type="nucleotide sequence ID" value="NC_015673.1"/>
</dbReference>
<feature type="transmembrane region" description="Helical" evidence="1">
    <location>
        <begin position="54"/>
        <end position="75"/>
    </location>
</feature>
<feature type="transmembrane region" description="Helical" evidence="1">
    <location>
        <begin position="21"/>
        <end position="42"/>
    </location>
</feature>
<feature type="transmembrane region" description="Helical" evidence="1">
    <location>
        <begin position="137"/>
        <end position="159"/>
    </location>
</feature>
<dbReference type="HOGENOM" id="CLU_095621_0_0_11"/>
<feature type="transmembrane region" description="Helical" evidence="1">
    <location>
        <begin position="96"/>
        <end position="125"/>
    </location>
</feature>
<feature type="transmembrane region" description="Helical" evidence="1">
    <location>
        <begin position="222"/>
        <end position="241"/>
    </location>
</feature>
<dbReference type="eggNOG" id="ENOG502ZX7C">
    <property type="taxonomic scope" value="Bacteria"/>
</dbReference>
<keyword evidence="1" id="KW-1133">Transmembrane helix</keyword>
<evidence type="ECO:0000313" key="3">
    <source>
        <dbReference type="Proteomes" id="UP000000492"/>
    </source>
</evidence>
<feature type="transmembrane region" description="Helical" evidence="1">
    <location>
        <begin position="166"/>
        <end position="185"/>
    </location>
</feature>
<reference evidence="2 3" key="1">
    <citation type="journal article" date="2012" name="BMC Genomics">
        <title>Complete genome sequence, lifestyle, and multi-drug resistance of the human pathogen Corynebacterium resistens DSM 45100 isolated from blood samples of a leukemia patient.</title>
        <authorList>
            <person name="Schroder J."/>
            <person name="Maus I."/>
            <person name="Meyer K."/>
            <person name="Wordemann S."/>
            <person name="Blom J."/>
            <person name="Jaenicke S."/>
            <person name="Schneider J."/>
            <person name="Trost E."/>
            <person name="Tauch A."/>
        </authorList>
    </citation>
    <scope>NUCLEOTIDE SEQUENCE [LARGE SCALE GENOMIC DNA]</scope>
    <source>
        <strain evidence="3">DSM 45100 / JCM 12819 / CCUG 50093 / GTC 2026 / SICGH 158</strain>
    </source>
</reference>
<organism evidence="2 3">
    <name type="scientific">Corynebacterium resistens (strain DSM 45100 / JCM 12819 / GTC 2026 / SICGH 158)</name>
    <dbReference type="NCBI Taxonomy" id="662755"/>
    <lineage>
        <taxon>Bacteria</taxon>
        <taxon>Bacillati</taxon>
        <taxon>Actinomycetota</taxon>
        <taxon>Actinomycetes</taxon>
        <taxon>Mycobacteriales</taxon>
        <taxon>Corynebacteriaceae</taxon>
        <taxon>Corynebacterium</taxon>
    </lineage>
</organism>
<keyword evidence="1" id="KW-0472">Membrane</keyword>
<dbReference type="KEGG" id="crd:CRES_1738"/>
<proteinExistence type="predicted"/>
<dbReference type="Proteomes" id="UP000000492">
    <property type="component" value="Chromosome"/>
</dbReference>
<keyword evidence="1" id="KW-0812">Transmembrane</keyword>
<dbReference type="EMBL" id="CP002857">
    <property type="protein sequence ID" value="AEI10090.1"/>
    <property type="molecule type" value="Genomic_DNA"/>
</dbReference>
<sequence>MSSFLDAVKSETTKLATVKSTWTYFILLGGAIGGPVFLKMMFSKDLSSLTLGDLMIGGMIAQMIAVIFGASTTAGEIGTKMHAQAFLTQRSRWNWLGARAVVVTAFVLITMLIAAALTALMVTVWPNVKLETTEQSILWLYILSNPAFALLAVGVAGVLRSRVAAVGIPLVWMMVAEPLLISAGGRTKLVEEMAKFLPGRTVNDLEKWIMIPEHAADMLTPGFSIAVLAGWIIVMLAFGFWRNARTDVR</sequence>
<evidence type="ECO:0000256" key="1">
    <source>
        <dbReference type="SAM" id="Phobius"/>
    </source>
</evidence>
<gene>
    <name evidence="2" type="ordered locus">CRES_1738</name>
</gene>
<name>F8E1D8_CORRG</name>
<keyword evidence="3" id="KW-1185">Reference proteome</keyword>
<accession>F8E1D8</accession>
<dbReference type="STRING" id="662755.CRES_1738"/>
<protein>
    <submittedName>
        <fullName evidence="2">ABC transport system permease protein</fullName>
    </submittedName>
</protein>
<dbReference type="OrthoDB" id="4400257at2"/>
<evidence type="ECO:0000313" key="2">
    <source>
        <dbReference type="EMBL" id="AEI10090.1"/>
    </source>
</evidence>
<dbReference type="AlphaFoldDB" id="F8E1D8"/>